<reference evidence="2" key="1">
    <citation type="submission" date="2014-05" db="EMBL/GenBank/DDBJ databases">
        <title>The genome and life-stage specific transcriptomes of Globodera pallida elucidate key aspects of plant parasitism by a cyst nematode.</title>
        <authorList>
            <person name="Cotton J.A."/>
            <person name="Lilley C.J."/>
            <person name="Jones L.M."/>
            <person name="Kikuchi T."/>
            <person name="Reid A.J."/>
            <person name="Thorpe P."/>
            <person name="Tsai I.J."/>
            <person name="Beasley H."/>
            <person name="Blok V."/>
            <person name="Cock P.J.A."/>
            <person name="Van den Akker S.E."/>
            <person name="Holroyd N."/>
            <person name="Hunt M."/>
            <person name="Mantelin S."/>
            <person name="Naghra H."/>
            <person name="Pain A."/>
            <person name="Palomares-Rius J.E."/>
            <person name="Zarowiecki M."/>
            <person name="Berriman M."/>
            <person name="Jones J.T."/>
            <person name="Urwin P.E."/>
        </authorList>
    </citation>
    <scope>NUCLEOTIDE SEQUENCE [LARGE SCALE GENOMIC DNA]</scope>
    <source>
        <strain evidence="2">Lindley</strain>
    </source>
</reference>
<organism evidence="2 3">
    <name type="scientific">Globodera pallida</name>
    <name type="common">Potato cyst nematode worm</name>
    <name type="synonym">Heterodera pallida</name>
    <dbReference type="NCBI Taxonomy" id="36090"/>
    <lineage>
        <taxon>Eukaryota</taxon>
        <taxon>Metazoa</taxon>
        <taxon>Ecdysozoa</taxon>
        <taxon>Nematoda</taxon>
        <taxon>Chromadorea</taxon>
        <taxon>Rhabditida</taxon>
        <taxon>Tylenchina</taxon>
        <taxon>Tylenchomorpha</taxon>
        <taxon>Tylenchoidea</taxon>
        <taxon>Heteroderidae</taxon>
        <taxon>Heteroderinae</taxon>
        <taxon>Globodera</taxon>
    </lineage>
</organism>
<dbReference type="AlphaFoldDB" id="A0A183C6C0"/>
<keyword evidence="2" id="KW-1185">Reference proteome</keyword>
<reference evidence="3" key="2">
    <citation type="submission" date="2016-06" db="UniProtKB">
        <authorList>
            <consortium name="WormBaseParasite"/>
        </authorList>
    </citation>
    <scope>IDENTIFICATION</scope>
</reference>
<evidence type="ECO:0000256" key="1">
    <source>
        <dbReference type="SAM" id="MobiDB-lite"/>
    </source>
</evidence>
<accession>A0A183C6C0</accession>
<evidence type="ECO:0000313" key="2">
    <source>
        <dbReference type="Proteomes" id="UP000050741"/>
    </source>
</evidence>
<feature type="region of interest" description="Disordered" evidence="1">
    <location>
        <begin position="141"/>
        <end position="166"/>
    </location>
</feature>
<name>A0A183C6C0_GLOPA</name>
<dbReference type="WBParaSite" id="GPLIN_000841500">
    <property type="protein sequence ID" value="GPLIN_000841500"/>
    <property type="gene ID" value="GPLIN_000841500"/>
</dbReference>
<evidence type="ECO:0000313" key="3">
    <source>
        <dbReference type="WBParaSite" id="GPLIN_000841500"/>
    </source>
</evidence>
<proteinExistence type="predicted"/>
<sequence>MMSRRDYVPGRRCEKEQLITEDILTVLDMFDKELMPRGTVKDDTKPSPNGLESLSEATTVEEASAARRIVGEVQIGHAAPIVPLSPRANQTLTTTTTTSDQTPSLPSDASTTIKAIASTHTETVPASTKVEQQQQQRLLLKNSKNAEIPMSDRAQRPGKFPSPHSVDYELDTGLGISEKQSAEDIVDDVRRPQKQKISKDDVEQGVEEGQQLLGKANDAEQFESDKQLLPFLQEASTDVVQVFMEVMEDPDIPSERRRLEELHLLAVSYLNAHQLDEYNRWSTTRRKRIQSRERQLHNLSPRARDALRQLALTTDVRQARAQLRRIEPALRDELQSWGKSRERAVALVARAE</sequence>
<protein>
    <submittedName>
        <fullName evidence="3">Global transcription activator SNF2L2</fullName>
    </submittedName>
</protein>
<feature type="region of interest" description="Disordered" evidence="1">
    <location>
        <begin position="37"/>
        <end position="59"/>
    </location>
</feature>
<dbReference type="Proteomes" id="UP000050741">
    <property type="component" value="Unassembled WGS sequence"/>
</dbReference>